<dbReference type="AlphaFoldDB" id="C8XHW6"/>
<dbReference type="HOGENOM" id="CLU_047003_2_0_11"/>
<dbReference type="InterPro" id="IPR009351">
    <property type="entry name" value="AlkZ-like"/>
</dbReference>
<dbReference type="OrthoDB" id="9148135at2"/>
<proteinExistence type="predicted"/>
<accession>C8XHW6</accession>
<dbReference type="KEGG" id="nml:Namu_0019"/>
<protein>
    <recommendedName>
        <fullName evidence="3">Winged helix DNA-binding domain-containing protein</fullName>
    </recommendedName>
</protein>
<dbReference type="PANTHER" id="PTHR38479:SF2">
    <property type="entry name" value="WINGED HELIX DNA-BINDING DOMAIN-CONTAINING PROTEIN"/>
    <property type="match status" value="1"/>
</dbReference>
<evidence type="ECO:0008006" key="3">
    <source>
        <dbReference type="Google" id="ProtNLM"/>
    </source>
</evidence>
<dbReference type="eggNOG" id="COG3214">
    <property type="taxonomic scope" value="Bacteria"/>
</dbReference>
<sequence length="389" mass="42712">MALTHRQLNRATLARQLLLGRERCGVADAVGRVVALQAQDAASPYLALWNRIEAFDPDDLTAAYADHRVLKAPLMRITLHAVRAEDYPAFRRAMISSLRASRVGDRRFRGLGIAVEQADALVPDLLTFLREPRTNAEIDGWVRQRCGELPAPGVWWALRTYGPFVHAPTGGPWSFGPRPAYRAAPAVPLGRHLGGTDQAGDRTGEQAAIRSLIGRYLDGFGPAAIADIAQFTLLRRSVIRDAAATMDDLVAMTGPEGGALLDRPPGPLPDPDTVAPPRLLGMWDNVLLAYADRSRLIPPAYRRHVIKQNGDVLPTVLIDGQVAGTWRPVDGRIEIGAFHPLTEPDWAALEVEAAALHAMLADREPPIYRRFAHWWVKGLPIEQTRRLAG</sequence>
<dbReference type="PANTHER" id="PTHR38479">
    <property type="entry name" value="LMO0824 PROTEIN"/>
    <property type="match status" value="1"/>
</dbReference>
<evidence type="ECO:0000313" key="1">
    <source>
        <dbReference type="EMBL" id="ACV76457.1"/>
    </source>
</evidence>
<dbReference type="Pfam" id="PF06224">
    <property type="entry name" value="AlkZ-like"/>
    <property type="match status" value="1"/>
</dbReference>
<dbReference type="InParanoid" id="C8XHW6"/>
<dbReference type="STRING" id="479431.Namu_0019"/>
<gene>
    <name evidence="1" type="ordered locus">Namu_0019</name>
</gene>
<reference evidence="1 2" key="2">
    <citation type="journal article" date="2010" name="Stand. Genomic Sci.">
        <title>Complete genome sequence of Nakamurella multipartita type strain (Y-104).</title>
        <authorList>
            <person name="Tice H."/>
            <person name="Mayilraj S."/>
            <person name="Sims D."/>
            <person name="Lapidus A."/>
            <person name="Nolan M."/>
            <person name="Lucas S."/>
            <person name="Glavina Del Rio T."/>
            <person name="Copeland A."/>
            <person name="Cheng J.F."/>
            <person name="Meincke L."/>
            <person name="Bruce D."/>
            <person name="Goodwin L."/>
            <person name="Pitluck S."/>
            <person name="Ivanova N."/>
            <person name="Mavromatis K."/>
            <person name="Ovchinnikova G."/>
            <person name="Pati A."/>
            <person name="Chen A."/>
            <person name="Palaniappan K."/>
            <person name="Land M."/>
            <person name="Hauser L."/>
            <person name="Chang Y.J."/>
            <person name="Jeffries C.D."/>
            <person name="Detter J.C."/>
            <person name="Brettin T."/>
            <person name="Rohde M."/>
            <person name="Goker M."/>
            <person name="Bristow J."/>
            <person name="Eisen J.A."/>
            <person name="Markowitz V."/>
            <person name="Hugenholtz P."/>
            <person name="Kyrpides N.C."/>
            <person name="Klenk H.P."/>
            <person name="Chen F."/>
        </authorList>
    </citation>
    <scope>NUCLEOTIDE SEQUENCE [LARGE SCALE GENOMIC DNA]</scope>
    <source>
        <strain evidence="2">ATCC 700099 / DSM 44233 / CIP 104796 / JCM 9543 / NBRC 105858 / Y-104</strain>
    </source>
</reference>
<keyword evidence="2" id="KW-1185">Reference proteome</keyword>
<name>C8XHW6_NAKMY</name>
<dbReference type="Proteomes" id="UP000002218">
    <property type="component" value="Chromosome"/>
</dbReference>
<reference evidence="2" key="1">
    <citation type="submission" date="2009-09" db="EMBL/GenBank/DDBJ databases">
        <title>The complete genome of Nakamurella multipartita DSM 44233.</title>
        <authorList>
            <consortium name="US DOE Joint Genome Institute (JGI-PGF)"/>
            <person name="Lucas S."/>
            <person name="Copeland A."/>
            <person name="Lapidus A."/>
            <person name="Glavina del Rio T."/>
            <person name="Dalin E."/>
            <person name="Tice H."/>
            <person name="Bruce D."/>
            <person name="Goodwin L."/>
            <person name="Pitluck S."/>
            <person name="Kyrpides N."/>
            <person name="Mavromatis K."/>
            <person name="Ivanova N."/>
            <person name="Ovchinnikova G."/>
            <person name="Sims D."/>
            <person name="Meincke L."/>
            <person name="Brettin T."/>
            <person name="Detter J.C."/>
            <person name="Han C."/>
            <person name="Larimer F."/>
            <person name="Land M."/>
            <person name="Hauser L."/>
            <person name="Markowitz V."/>
            <person name="Cheng J.-F."/>
            <person name="Hugenholtz P."/>
            <person name="Woyke T."/>
            <person name="Wu D."/>
            <person name="Klenk H.-P."/>
            <person name="Eisen J.A."/>
        </authorList>
    </citation>
    <scope>NUCLEOTIDE SEQUENCE [LARGE SCALE GENOMIC DNA]</scope>
    <source>
        <strain evidence="2">ATCC 700099 / DSM 44233 / CIP 104796 / JCM 9543 / NBRC 105858 / Y-104</strain>
    </source>
</reference>
<dbReference type="RefSeq" id="WP_012813932.1">
    <property type="nucleotide sequence ID" value="NC_013235.1"/>
</dbReference>
<evidence type="ECO:0000313" key="2">
    <source>
        <dbReference type="Proteomes" id="UP000002218"/>
    </source>
</evidence>
<dbReference type="EMBL" id="CP001737">
    <property type="protein sequence ID" value="ACV76457.1"/>
    <property type="molecule type" value="Genomic_DNA"/>
</dbReference>
<organism evidence="1 2">
    <name type="scientific">Nakamurella multipartita (strain ATCC 700099 / DSM 44233 / CIP 104796 / JCM 9543 / NBRC 105858 / Y-104)</name>
    <name type="common">Microsphaera multipartita</name>
    <dbReference type="NCBI Taxonomy" id="479431"/>
    <lineage>
        <taxon>Bacteria</taxon>
        <taxon>Bacillati</taxon>
        <taxon>Actinomycetota</taxon>
        <taxon>Actinomycetes</taxon>
        <taxon>Nakamurellales</taxon>
        <taxon>Nakamurellaceae</taxon>
        <taxon>Nakamurella</taxon>
    </lineage>
</organism>